<evidence type="ECO:0000313" key="2">
    <source>
        <dbReference type="Proteomes" id="UP000464404"/>
    </source>
</evidence>
<evidence type="ECO:0000313" key="1">
    <source>
        <dbReference type="EMBL" id="QHB37817.1"/>
    </source>
</evidence>
<dbReference type="RefSeq" id="YP_009950026.1">
    <property type="nucleotide sequence ID" value="NC_051586.1"/>
</dbReference>
<keyword evidence="2" id="KW-1185">Reference proteome</keyword>
<gene>
    <name evidence="1" type="primary">76</name>
    <name evidence="1" type="ORF">PBI_IMVUBU_76</name>
</gene>
<dbReference type="KEGG" id="vg:60321436"/>
<proteinExistence type="predicted"/>
<accession>A0A6B9L7I5</accession>
<sequence length="57" mass="6114">MDIVFTTDRFSPADARVRATITEHGASASGYGPTEEAATAHLNEVIAFNLAHNGRRV</sequence>
<dbReference type="Proteomes" id="UP000464404">
    <property type="component" value="Segment"/>
</dbReference>
<name>A0A6B9L7I5_9CAUD</name>
<dbReference type="GeneID" id="60321436"/>
<organism evidence="1 2">
    <name type="scientific">Mycobacterium phage Imvubu</name>
    <dbReference type="NCBI Taxonomy" id="2686233"/>
    <lineage>
        <taxon>Viruses</taxon>
        <taxon>Duplodnaviria</taxon>
        <taxon>Heunggongvirae</taxon>
        <taxon>Uroviricota</taxon>
        <taxon>Caudoviricetes</taxon>
        <taxon>Bclasvirinae</taxon>
        <taxon>Imvubuvirus</taxon>
        <taxon>Imvubuvirus imvubu</taxon>
    </lineage>
</organism>
<dbReference type="EMBL" id="MN813693">
    <property type="protein sequence ID" value="QHB37817.1"/>
    <property type="molecule type" value="Genomic_DNA"/>
</dbReference>
<protein>
    <submittedName>
        <fullName evidence="1">Uncharacterized protein</fullName>
    </submittedName>
</protein>
<reference evidence="1 2" key="1">
    <citation type="submission" date="2019-12" db="EMBL/GenBank/DDBJ databases">
        <authorList>
            <person name="Garlena R.A."/>
            <person name="Russell D.A."/>
            <person name="Pope W.H."/>
            <person name="Jacobs-Sera D."/>
            <person name="Hatfull G.F."/>
        </authorList>
    </citation>
    <scope>NUCLEOTIDE SEQUENCE [LARGE SCALE GENOMIC DNA]</scope>
</reference>